<proteinExistence type="predicted"/>
<dbReference type="Proteomes" id="UP000183200">
    <property type="component" value="Unassembled WGS sequence"/>
</dbReference>
<feature type="transmembrane region" description="Helical" evidence="1">
    <location>
        <begin position="78"/>
        <end position="99"/>
    </location>
</feature>
<sequence length="102" mass="11904">MTIRKTLRLLLTFYSSFFPATFLISLACTGLFMYLGMASLTVLIWFKIFTLGIIVYYISNYKYKEFLYYQNLSISKIFLWSCTLSAELLVFALLFILSLKLA</sequence>
<evidence type="ECO:0000313" key="3">
    <source>
        <dbReference type="Proteomes" id="UP000183200"/>
    </source>
</evidence>
<reference evidence="3" key="1">
    <citation type="submission" date="2016-10" db="EMBL/GenBank/DDBJ databases">
        <authorList>
            <person name="Varghese N."/>
            <person name="Submissions S."/>
        </authorList>
    </citation>
    <scope>NUCLEOTIDE SEQUENCE [LARGE SCALE GENOMIC DNA]</scope>
    <source>
        <strain evidence="3">DSM 19110</strain>
    </source>
</reference>
<accession>A0A1G9J3N8</accession>
<evidence type="ECO:0000256" key="1">
    <source>
        <dbReference type="SAM" id="Phobius"/>
    </source>
</evidence>
<evidence type="ECO:0000313" key="2">
    <source>
        <dbReference type="EMBL" id="SDL32059.1"/>
    </source>
</evidence>
<dbReference type="OrthoDB" id="1095931at2"/>
<feature type="transmembrane region" description="Helical" evidence="1">
    <location>
        <begin position="40"/>
        <end position="58"/>
    </location>
</feature>
<feature type="transmembrane region" description="Helical" evidence="1">
    <location>
        <begin position="12"/>
        <end position="34"/>
    </location>
</feature>
<organism evidence="2 3">
    <name type="scientific">Pedobacter steynii</name>
    <dbReference type="NCBI Taxonomy" id="430522"/>
    <lineage>
        <taxon>Bacteria</taxon>
        <taxon>Pseudomonadati</taxon>
        <taxon>Bacteroidota</taxon>
        <taxon>Sphingobacteriia</taxon>
        <taxon>Sphingobacteriales</taxon>
        <taxon>Sphingobacteriaceae</taxon>
        <taxon>Pedobacter</taxon>
    </lineage>
</organism>
<keyword evidence="3" id="KW-1185">Reference proteome</keyword>
<keyword evidence="1" id="KW-0812">Transmembrane</keyword>
<dbReference type="RefSeq" id="WP_074603992.1">
    <property type="nucleotide sequence ID" value="NZ_FNGY01000001.1"/>
</dbReference>
<keyword evidence="1" id="KW-0472">Membrane</keyword>
<gene>
    <name evidence="2" type="ORF">SAMN05421820_101139</name>
</gene>
<dbReference type="PROSITE" id="PS51257">
    <property type="entry name" value="PROKAR_LIPOPROTEIN"/>
    <property type="match status" value="1"/>
</dbReference>
<dbReference type="EMBL" id="FNGY01000001">
    <property type="protein sequence ID" value="SDL32059.1"/>
    <property type="molecule type" value="Genomic_DNA"/>
</dbReference>
<name>A0A1G9J3N8_9SPHI</name>
<protein>
    <submittedName>
        <fullName evidence="2">Uncharacterized protein</fullName>
    </submittedName>
</protein>
<dbReference type="AlphaFoldDB" id="A0A1G9J3N8"/>
<keyword evidence="1" id="KW-1133">Transmembrane helix</keyword>